<accession>A0A841GU71</accession>
<gene>
    <name evidence="2" type="ORF">HNQ61_000469</name>
</gene>
<keyword evidence="3" id="KW-1185">Reference proteome</keyword>
<keyword evidence="1" id="KW-0732">Signal</keyword>
<evidence type="ECO:0000313" key="3">
    <source>
        <dbReference type="Proteomes" id="UP000582837"/>
    </source>
</evidence>
<name>A0A841GU71_9BACT</name>
<comment type="caution">
    <text evidence="2">The sequence shown here is derived from an EMBL/GenBank/DDBJ whole genome shotgun (WGS) entry which is preliminary data.</text>
</comment>
<proteinExistence type="predicted"/>
<evidence type="ECO:0008006" key="4">
    <source>
        <dbReference type="Google" id="ProtNLM"/>
    </source>
</evidence>
<protein>
    <recommendedName>
        <fullName evidence="4">DUF1795 domain-containing protein</fullName>
    </recommendedName>
</protein>
<reference evidence="2 3" key="1">
    <citation type="submission" date="2020-08" db="EMBL/GenBank/DDBJ databases">
        <title>Genomic Encyclopedia of Type Strains, Phase IV (KMG-IV): sequencing the most valuable type-strain genomes for metagenomic binning, comparative biology and taxonomic classification.</title>
        <authorList>
            <person name="Goeker M."/>
        </authorList>
    </citation>
    <scope>NUCLEOTIDE SEQUENCE [LARGE SCALE GENOMIC DNA]</scope>
    <source>
        <strain evidence="2 3">DSM 29007</strain>
    </source>
</reference>
<dbReference type="RefSeq" id="WP_170031298.1">
    <property type="nucleotide sequence ID" value="NZ_JABDTL010000001.1"/>
</dbReference>
<evidence type="ECO:0000313" key="2">
    <source>
        <dbReference type="EMBL" id="MBB6068858.1"/>
    </source>
</evidence>
<dbReference type="Proteomes" id="UP000582837">
    <property type="component" value="Unassembled WGS sequence"/>
</dbReference>
<dbReference type="EMBL" id="JACHIA010000001">
    <property type="protein sequence ID" value="MBB6068858.1"/>
    <property type="molecule type" value="Genomic_DNA"/>
</dbReference>
<sequence>MRIRTVLFALLLSCTAAAANAQGTAQLVEHTALGGKVALMAPADFSRMSPEMLRAKYPTQRPPTEVLSNERGTVSIAFNHTQQAMAPAQIREAHAALEGQLKSTFPTARWNRSEVVRRGTQDVAVLDFWSPTADGEVRNIMVVSSVDGRAMIVSFNVTRELEGEWGAVGERIMNSIRVAGVVNPI</sequence>
<feature type="signal peptide" evidence="1">
    <location>
        <begin position="1"/>
        <end position="21"/>
    </location>
</feature>
<dbReference type="AlphaFoldDB" id="A0A841GU71"/>
<organism evidence="2 3">
    <name type="scientific">Longimicrobium terrae</name>
    <dbReference type="NCBI Taxonomy" id="1639882"/>
    <lineage>
        <taxon>Bacteria</taxon>
        <taxon>Pseudomonadati</taxon>
        <taxon>Gemmatimonadota</taxon>
        <taxon>Longimicrobiia</taxon>
        <taxon>Longimicrobiales</taxon>
        <taxon>Longimicrobiaceae</taxon>
        <taxon>Longimicrobium</taxon>
    </lineage>
</organism>
<feature type="chain" id="PRO_5032533046" description="DUF1795 domain-containing protein" evidence="1">
    <location>
        <begin position="22"/>
        <end position="185"/>
    </location>
</feature>
<evidence type="ECO:0000256" key="1">
    <source>
        <dbReference type="SAM" id="SignalP"/>
    </source>
</evidence>